<reference evidence="2 3" key="2">
    <citation type="submission" date="2018-11" db="EMBL/GenBank/DDBJ databases">
        <authorList>
            <consortium name="Pathogen Informatics"/>
        </authorList>
    </citation>
    <scope>NUCLEOTIDE SEQUENCE [LARGE SCALE GENOMIC DNA]</scope>
    <source>
        <strain evidence="2 3">Costa Rica</strain>
    </source>
</reference>
<evidence type="ECO:0000313" key="4">
    <source>
        <dbReference type="WBParaSite" id="ACOC_0001327501-mRNA-1"/>
    </source>
</evidence>
<feature type="compositionally biased region" description="Polar residues" evidence="1">
    <location>
        <begin position="1"/>
        <end position="25"/>
    </location>
</feature>
<sequence length="180" mass="20342">MRSTRGQSPSIGRRIANTTHLSTKPTKPDVRQVEEVRDEGKLLCSIFGGPPLEENSGRNIKHEWAKMARAAGLKPSVISQLKVALPTCPVLYLLIKTHKWSRKYYAQIRGLAMGQRLAPSLAIAFMSKVEAPVTDLGPLLYCRVYQVHPRKAERKMASIFERTNSPIRKWLHYKVVPKAK</sequence>
<evidence type="ECO:0000313" key="3">
    <source>
        <dbReference type="Proteomes" id="UP000267027"/>
    </source>
</evidence>
<keyword evidence="3" id="KW-1185">Reference proteome</keyword>
<dbReference type="WBParaSite" id="ACOC_0001327501-mRNA-1">
    <property type="protein sequence ID" value="ACOC_0001327501-mRNA-1"/>
    <property type="gene ID" value="ACOC_0001327501"/>
</dbReference>
<reference evidence="4" key="1">
    <citation type="submission" date="2017-02" db="UniProtKB">
        <authorList>
            <consortium name="WormBaseParasite"/>
        </authorList>
    </citation>
    <scope>IDENTIFICATION</scope>
</reference>
<accession>A0A0R3Q2H7</accession>
<dbReference type="Proteomes" id="UP000267027">
    <property type="component" value="Unassembled WGS sequence"/>
</dbReference>
<feature type="region of interest" description="Disordered" evidence="1">
    <location>
        <begin position="1"/>
        <end position="28"/>
    </location>
</feature>
<organism evidence="4">
    <name type="scientific">Angiostrongylus costaricensis</name>
    <name type="common">Nematode worm</name>
    <dbReference type="NCBI Taxonomy" id="334426"/>
    <lineage>
        <taxon>Eukaryota</taxon>
        <taxon>Metazoa</taxon>
        <taxon>Ecdysozoa</taxon>
        <taxon>Nematoda</taxon>
        <taxon>Chromadorea</taxon>
        <taxon>Rhabditida</taxon>
        <taxon>Rhabditina</taxon>
        <taxon>Rhabditomorpha</taxon>
        <taxon>Strongyloidea</taxon>
        <taxon>Metastrongylidae</taxon>
        <taxon>Angiostrongylus</taxon>
    </lineage>
</organism>
<dbReference type="OrthoDB" id="19261at2759"/>
<gene>
    <name evidence="2" type="ORF">ACOC_LOCUS13276</name>
</gene>
<evidence type="ECO:0000313" key="2">
    <source>
        <dbReference type="EMBL" id="VDM64861.1"/>
    </source>
</evidence>
<dbReference type="EMBL" id="UYYA01005734">
    <property type="protein sequence ID" value="VDM64861.1"/>
    <property type="molecule type" value="Genomic_DNA"/>
</dbReference>
<dbReference type="AlphaFoldDB" id="A0A0R3Q2H7"/>
<evidence type="ECO:0000256" key="1">
    <source>
        <dbReference type="SAM" id="MobiDB-lite"/>
    </source>
</evidence>
<proteinExistence type="predicted"/>
<name>A0A0R3Q2H7_ANGCS</name>
<protein>
    <submittedName>
        <fullName evidence="4">Pentatricopeptide repeat-containing protein</fullName>
    </submittedName>
</protein>